<evidence type="ECO:0000313" key="1">
    <source>
        <dbReference type="Proteomes" id="UP000887576"/>
    </source>
</evidence>
<dbReference type="WBParaSite" id="JU765_v2.g16430.t1">
    <property type="protein sequence ID" value="JU765_v2.g16430.t1"/>
    <property type="gene ID" value="JU765_v2.g16430"/>
</dbReference>
<sequence>MTARMCLESMFFWNNESINIWSHIIGFIYFSVMQYNNHFHKLPSLGVSFSDHMCVFLSLFGSQLCMVLSAGYHTFGCISPKIRKTWLRADVFGISAGLLGMYLGGIYTSFYCFPDIQATYLMTLLLILFITLYIPARKDSLTKKFGNTRVGYLHLTYILIIAFGLYPTAHWISLHGGLENPHVTKWLPNIFLLLSLIGIAFLFYATLIPERFFPGLSFFEKETSQNVILKDISITWDAVINGGICLFLRL</sequence>
<evidence type="ECO:0000313" key="2">
    <source>
        <dbReference type="WBParaSite" id="JU765_v2.g16430.t1"/>
    </source>
</evidence>
<name>A0AC34QHC3_9BILA</name>
<organism evidence="1 2">
    <name type="scientific">Panagrolaimus sp. JU765</name>
    <dbReference type="NCBI Taxonomy" id="591449"/>
    <lineage>
        <taxon>Eukaryota</taxon>
        <taxon>Metazoa</taxon>
        <taxon>Ecdysozoa</taxon>
        <taxon>Nematoda</taxon>
        <taxon>Chromadorea</taxon>
        <taxon>Rhabditida</taxon>
        <taxon>Tylenchina</taxon>
        <taxon>Panagrolaimomorpha</taxon>
        <taxon>Panagrolaimoidea</taxon>
        <taxon>Panagrolaimidae</taxon>
        <taxon>Panagrolaimus</taxon>
    </lineage>
</organism>
<protein>
    <submittedName>
        <fullName evidence="2">Uncharacterized protein</fullName>
    </submittedName>
</protein>
<dbReference type="Proteomes" id="UP000887576">
    <property type="component" value="Unplaced"/>
</dbReference>
<accession>A0AC34QHC3</accession>
<proteinExistence type="predicted"/>
<reference evidence="2" key="1">
    <citation type="submission" date="2022-11" db="UniProtKB">
        <authorList>
            <consortium name="WormBaseParasite"/>
        </authorList>
    </citation>
    <scope>IDENTIFICATION</scope>
</reference>